<feature type="region of interest" description="Disordered" evidence="1">
    <location>
        <begin position="133"/>
        <end position="163"/>
    </location>
</feature>
<dbReference type="Proteomes" id="UP000077154">
    <property type="component" value="Unassembled WGS sequence"/>
</dbReference>
<protein>
    <submittedName>
        <fullName evidence="2">Uncharacterized protein</fullName>
    </submittedName>
</protein>
<evidence type="ECO:0000256" key="1">
    <source>
        <dbReference type="SAM" id="MobiDB-lite"/>
    </source>
</evidence>
<organism evidence="2">
    <name type="scientific">Pseudogymnoascus destructans</name>
    <dbReference type="NCBI Taxonomy" id="655981"/>
    <lineage>
        <taxon>Eukaryota</taxon>
        <taxon>Fungi</taxon>
        <taxon>Dikarya</taxon>
        <taxon>Ascomycota</taxon>
        <taxon>Pezizomycotina</taxon>
        <taxon>Leotiomycetes</taxon>
        <taxon>Thelebolales</taxon>
        <taxon>Thelebolaceae</taxon>
        <taxon>Pseudogymnoascus</taxon>
    </lineage>
</organism>
<feature type="compositionally biased region" description="Basic residues" evidence="1">
    <location>
        <begin position="133"/>
        <end position="153"/>
    </location>
</feature>
<dbReference type="RefSeq" id="XP_024328104.1">
    <property type="nucleotide sequence ID" value="XM_024464060.1"/>
</dbReference>
<dbReference type="AlphaFoldDB" id="A0A177ANH2"/>
<dbReference type="GeneID" id="36283464"/>
<evidence type="ECO:0000313" key="2">
    <source>
        <dbReference type="EMBL" id="OAF62833.1"/>
    </source>
</evidence>
<accession>A0A177ANH2</accession>
<dbReference type="EMBL" id="KV441386">
    <property type="protein sequence ID" value="OAF62833.1"/>
    <property type="molecule type" value="Genomic_DNA"/>
</dbReference>
<reference evidence="2" key="1">
    <citation type="submission" date="2016-03" db="EMBL/GenBank/DDBJ databases">
        <title>Updated assembly of Pseudogymnoascus destructans, the fungus causing white-nose syndrome of bats.</title>
        <authorList>
            <person name="Palmer J.M."/>
            <person name="Drees K.P."/>
            <person name="Foster J.T."/>
            <person name="Lindner D.L."/>
        </authorList>
    </citation>
    <scope>NUCLEOTIDE SEQUENCE [LARGE SCALE GENOMIC DNA]</scope>
    <source>
        <strain evidence="2">20631-21</strain>
    </source>
</reference>
<gene>
    <name evidence="2" type="ORF">VC83_00366</name>
</gene>
<proteinExistence type="predicted"/>
<name>A0A177ANH2_9PEZI</name>
<sequence>MELLYKWVSPGILIDIEDIDDPVDAYKHIKTQYAVTSHRSREQTLEKISALSLTTSDNMADYLNQHRQHRADLKKLEYSYSDNQWYQTFSLDSHHPIEPSRNNTTGSVRRTQTKNTISPFSSTVSLLKKKIKKTRRRNAKPIKRTPSLKRKAKATNLKMIAAT</sequence>